<keyword evidence="2 3" id="KW-1035">Host cytoplasm</keyword>
<accession>A0A0B4SJN3</accession>
<dbReference type="Pfam" id="PF03864">
    <property type="entry name" value="Phage_cap_E"/>
    <property type="match status" value="1"/>
</dbReference>
<keyword evidence="3" id="KW-0426">Late protein</keyword>
<protein>
    <recommendedName>
        <fullName evidence="3">Major capsid protein</fullName>
    </recommendedName>
    <alternativeName>
        <fullName evidence="3">Major head protein</fullName>
    </alternativeName>
</protein>
<keyword evidence="1 3" id="KW-0167">Capsid protein</keyword>
<evidence type="ECO:0000256" key="2">
    <source>
        <dbReference type="ARBA" id="ARBA00023200"/>
    </source>
</evidence>
<dbReference type="GeneID" id="26626779"/>
<dbReference type="Proteomes" id="UP000031807">
    <property type="component" value="Segment"/>
</dbReference>
<gene>
    <name evidence="4" type="ORF">pPM01_0055</name>
</gene>
<dbReference type="GO" id="GO:0030430">
    <property type="term" value="C:host cell cytoplasm"/>
    <property type="evidence" value="ECO:0007669"/>
    <property type="project" value="UniProtKB-SubCell"/>
</dbReference>
<dbReference type="EMBL" id="KP063118">
    <property type="protein sequence ID" value="AJA41304.1"/>
    <property type="molecule type" value="Genomic_DNA"/>
</dbReference>
<dbReference type="InterPro" id="IPR005564">
    <property type="entry name" value="Major_capsid_GpE"/>
</dbReference>
<sequence length="355" mass="39700">MAGQYSTVQLLPVLRKIESLPSFFLGFFPNTINFDTDEIAIDKVSDNYKRVAPFVAPNVQGVVIKEKGFHTVAFKPAYLKPKHAIDPSMVFPRRPGENLLTGSLTPDQKFKMAVAETLRKHKSMIENTFEVMAASAVIYGYVDVEGPDYPKTRVDFRRDPSLTITTDWTAPGITSEQTFKDLRLGKQLVNDKSASGTVVRDYIFGQDAWDLFVKINKDELFGDHGLMDTRFKGSETLITRISDGLEGIEYMGRIAGVNGAGAMDIYVNTQKFVNQDGKEEYLVPQGGIVGVSRAIEGYRCFGAIHDKKAGFRSLEMFPKMWEEEDPSVDYVMTQSAPLMVPRDPNTSFLLMVSTK</sequence>
<proteinExistence type="inferred from homology"/>
<dbReference type="OrthoDB" id="3208at10239"/>
<dbReference type="KEGG" id="vg:26626779"/>
<keyword evidence="3" id="KW-0946">Virion</keyword>
<dbReference type="HAMAP" id="MF_04133">
    <property type="entry name" value="CAPSID_LAMBDA"/>
    <property type="match status" value="1"/>
</dbReference>
<dbReference type="Gene3D" id="3.30.1930.10">
    <property type="entry name" value="capsid protein of prophage domain"/>
    <property type="match status" value="1"/>
</dbReference>
<name>A0A0B4SJN3_9CAUD</name>
<dbReference type="GO" id="GO:0019028">
    <property type="term" value="C:viral capsid"/>
    <property type="evidence" value="ECO:0007669"/>
    <property type="project" value="UniProtKB-UniRule"/>
</dbReference>
<dbReference type="RefSeq" id="YP_009199668.1">
    <property type="nucleotide sequence ID" value="NC_028812.1"/>
</dbReference>
<evidence type="ECO:0000256" key="3">
    <source>
        <dbReference type="HAMAP-Rule" id="MF_04133"/>
    </source>
</evidence>
<evidence type="ECO:0000256" key="1">
    <source>
        <dbReference type="ARBA" id="ARBA00022561"/>
    </source>
</evidence>
<reference evidence="4 5" key="1">
    <citation type="submission" date="2014-10" db="EMBL/GenBank/DDBJ databases">
        <title>Characterization of phage pPM_01 specific to Proteus mirabilis.</title>
        <authorList>
            <person name="Wirjon I.A."/>
            <person name="Mat Arip Y."/>
        </authorList>
    </citation>
    <scope>NUCLEOTIDE SEQUENCE [LARGE SCALE GENOMIC DNA]</scope>
</reference>
<evidence type="ECO:0000313" key="5">
    <source>
        <dbReference type="Proteomes" id="UP000031807"/>
    </source>
</evidence>
<comment type="subunit">
    <text evidence="3">Homomultimer.</text>
</comment>
<comment type="similarity">
    <text evidence="3">Belongs to the lambda phage major capsid protein family.</text>
</comment>
<keyword evidence="5" id="KW-1185">Reference proteome</keyword>
<dbReference type="Gene3D" id="3.15.30.10">
    <property type="entry name" value="putative capsid protein of prophage domain like"/>
    <property type="match status" value="1"/>
</dbReference>
<evidence type="ECO:0000313" key="4">
    <source>
        <dbReference type="EMBL" id="AJA41304.1"/>
    </source>
</evidence>
<comment type="subcellular location">
    <subcellularLocation>
        <location evidence="3">Virion</location>
    </subcellularLocation>
    <subcellularLocation>
        <location evidence="3">Host cytoplasm</location>
    </subcellularLocation>
    <text evidence="3">Forms the capsid icosahedric shell.</text>
</comment>
<organism evidence="4 5">
    <name type="scientific">Proteus phage pPM_01</name>
    <dbReference type="NCBI Taxonomy" id="1567485"/>
    <lineage>
        <taxon>Viruses</taxon>
        <taxon>Duplodnaviria</taxon>
        <taxon>Heunggongvirae</taxon>
        <taxon>Uroviricota</taxon>
        <taxon>Caudoviricetes</taxon>
        <taxon>Casjensviridae</taxon>
        <taxon>Lavrentievavirus</taxon>
        <taxon>Lavrentievavirus pPM01</taxon>
    </lineage>
</organism>
<comment type="function">
    <text evidence="3">Assembles to form an icosahedral capsid. The assembly is primed by the interaction between capsid assembly protease and portal dodecamer, and major capsid proteins assemble cooperatively to form the procapsid with the help of capsid scaffolding protein. Major capsid protein forms hexons and pentons of the icosahedron. Viral genomic DNA is packaged into the procapsid through the portal vertex. The packaging triggers a dramatic reconfiguration of the capsid shell.</text>
</comment>